<accession>A0ABU2YEH6</accession>
<name>A0ABU2YEH6_9FLAO</name>
<feature type="domain" description="YdhG-like" evidence="1">
    <location>
        <begin position="17"/>
        <end position="113"/>
    </location>
</feature>
<protein>
    <submittedName>
        <fullName evidence="2">YdeI/OmpD-associated family protein</fullName>
    </submittedName>
</protein>
<dbReference type="RefSeq" id="WP_311333550.1">
    <property type="nucleotide sequence ID" value="NZ_JAVRHZ010000007.1"/>
</dbReference>
<reference evidence="2 3" key="1">
    <citation type="submission" date="2023-09" db="EMBL/GenBank/DDBJ databases">
        <authorList>
            <person name="Rey-Velasco X."/>
        </authorList>
    </citation>
    <scope>NUCLEOTIDE SEQUENCE [LARGE SCALE GENOMIC DNA]</scope>
    <source>
        <strain evidence="2 3">W242</strain>
    </source>
</reference>
<evidence type="ECO:0000313" key="3">
    <source>
        <dbReference type="Proteomes" id="UP001254488"/>
    </source>
</evidence>
<dbReference type="PIRSF" id="PIRSF021308">
    <property type="entry name" value="UCP021308"/>
    <property type="match status" value="1"/>
</dbReference>
<evidence type="ECO:0000259" key="1">
    <source>
        <dbReference type="Pfam" id="PF08818"/>
    </source>
</evidence>
<evidence type="ECO:0000313" key="2">
    <source>
        <dbReference type="EMBL" id="MDT0556599.1"/>
    </source>
</evidence>
<dbReference type="EMBL" id="JAVRHZ010000007">
    <property type="protein sequence ID" value="MDT0556599.1"/>
    <property type="molecule type" value="Genomic_DNA"/>
</dbReference>
<dbReference type="InterPro" id="IPR014922">
    <property type="entry name" value="YdhG-like"/>
</dbReference>
<dbReference type="Pfam" id="PF08818">
    <property type="entry name" value="DUF1801"/>
    <property type="match status" value="1"/>
</dbReference>
<dbReference type="InterPro" id="IPR016786">
    <property type="entry name" value="YdeI_bac"/>
</dbReference>
<comment type="caution">
    <text evidence="2">The sequence shown here is derived from an EMBL/GenBank/DDBJ whole genome shotgun (WGS) entry which is preliminary data.</text>
</comment>
<keyword evidence="3" id="KW-1185">Reference proteome</keyword>
<dbReference type="Pfam" id="PF13376">
    <property type="entry name" value="OmdA"/>
    <property type="match status" value="1"/>
</dbReference>
<sequence>MNDSAKIDAYIAKHSKWASQLTILRNIFLDTELDEVIKWGSPTYSLNGKLVAGIAAFKNHYAVWFHQGVFFKDDEKVLVNAQEGKTKALRQWRFEENDTIKTQLVKKYVDEAVENCKQGKEVKVERKKEVIIPEELQNAFSKNKALHEAFKGLTPGKQREYAGYVSEAKRDATKQKRIEKITPMIINGVGLHDKYKNC</sequence>
<dbReference type="SUPFAM" id="SSF159888">
    <property type="entry name" value="YdhG-like"/>
    <property type="match status" value="1"/>
</dbReference>
<proteinExistence type="predicted"/>
<dbReference type="Gene3D" id="3.90.1150.200">
    <property type="match status" value="1"/>
</dbReference>
<dbReference type="Proteomes" id="UP001254488">
    <property type="component" value="Unassembled WGS sequence"/>
</dbReference>
<gene>
    <name evidence="2" type="ORF">RM538_11315</name>
</gene>
<organism evidence="2 3">
    <name type="scientific">Patiriisocius hiemis</name>
    <dbReference type="NCBI Taxonomy" id="3075604"/>
    <lineage>
        <taxon>Bacteria</taxon>
        <taxon>Pseudomonadati</taxon>
        <taxon>Bacteroidota</taxon>
        <taxon>Flavobacteriia</taxon>
        <taxon>Flavobacteriales</taxon>
        <taxon>Flavobacteriaceae</taxon>
        <taxon>Patiriisocius</taxon>
    </lineage>
</organism>